<dbReference type="InterPro" id="IPR000873">
    <property type="entry name" value="AMP-dep_synth/lig_dom"/>
</dbReference>
<dbReference type="InterPro" id="IPR050237">
    <property type="entry name" value="ATP-dep_AMP-bd_enzyme"/>
</dbReference>
<name>A0A7I7YEX8_9MYCO</name>
<dbReference type="InterPro" id="IPR042099">
    <property type="entry name" value="ANL_N_sf"/>
</dbReference>
<dbReference type="InterPro" id="IPR025110">
    <property type="entry name" value="AMP-bd_C"/>
</dbReference>
<sequence length="496" mass="53982">MNLFAILDQAAARFPERGALYDGERRLCTWLELRERALRIATAIRTQHAAGTRIAIASENCPEIVELMFSVWAAECVLVPINFKLHPREMVQILDDADVSLVFASEKIAPGLADLTTIPIEILTAECLSRWRAAPEAVPPCTDASTLAWLFYTSGTTGRSKGAMLSHRSLTAMTVAHLADIDSPDEDCSLIHGAPMSHGSGLYVLPYVLRGARQVIPTSGAFDPDEFLDLCGHHPGSSAFLAPTMVQRLVETGRARPGNLRTIVYGGGPMYVESLKKAMAAFGPIFAQIYGQGESPMTITGLRRADHERADDAILGSVGYARSGMEVAVLRSDGTPAAVDEVGEIVCRGDALMSGYWNNPAATQDTLKDGWMYTGDMGSFDARGYLTLRDRSKDVVISGGSNIYPREVEEVLLEHPGVSEACVVGAPDAEWGEVVVAFIVGSAEAGELDAHLLQRIARFKRPKRYLFVDELPKNSYGKVLKRELRNRCLPANDRSD</sequence>
<dbReference type="Proteomes" id="UP000467385">
    <property type="component" value="Chromosome"/>
</dbReference>
<dbReference type="Gene3D" id="3.40.50.12780">
    <property type="entry name" value="N-terminal domain of ligase-like"/>
    <property type="match status" value="1"/>
</dbReference>
<evidence type="ECO:0000259" key="2">
    <source>
        <dbReference type="Pfam" id="PF13193"/>
    </source>
</evidence>
<feature type="domain" description="AMP-dependent synthetase/ligase" evidence="1">
    <location>
        <begin position="8"/>
        <end position="357"/>
    </location>
</feature>
<evidence type="ECO:0000313" key="4">
    <source>
        <dbReference type="Proteomes" id="UP000467385"/>
    </source>
</evidence>
<dbReference type="AlphaFoldDB" id="A0A7I7YEX8"/>
<dbReference type="EMBL" id="AP022613">
    <property type="protein sequence ID" value="BBZ40338.1"/>
    <property type="molecule type" value="Genomic_DNA"/>
</dbReference>
<accession>A0A7I7YEX8</accession>
<dbReference type="PANTHER" id="PTHR43767:SF7">
    <property type="entry name" value="MEDIUM_LONG-CHAIN-FATTY-ACID--COA LIGASE FADD8"/>
    <property type="match status" value="1"/>
</dbReference>
<dbReference type="InterPro" id="IPR045851">
    <property type="entry name" value="AMP-bd_C_sf"/>
</dbReference>
<dbReference type="Pfam" id="PF13193">
    <property type="entry name" value="AMP-binding_C"/>
    <property type="match status" value="1"/>
</dbReference>
<dbReference type="Pfam" id="PF00501">
    <property type="entry name" value="AMP-binding"/>
    <property type="match status" value="1"/>
</dbReference>
<dbReference type="CDD" id="cd17631">
    <property type="entry name" value="FACL_FadD13-like"/>
    <property type="match status" value="1"/>
</dbReference>
<feature type="domain" description="AMP-binding enzyme C-terminal" evidence="2">
    <location>
        <begin position="407"/>
        <end position="478"/>
    </location>
</feature>
<dbReference type="GO" id="GO:0016877">
    <property type="term" value="F:ligase activity, forming carbon-sulfur bonds"/>
    <property type="evidence" value="ECO:0007669"/>
    <property type="project" value="UniProtKB-ARBA"/>
</dbReference>
<evidence type="ECO:0000313" key="3">
    <source>
        <dbReference type="EMBL" id="BBZ40338.1"/>
    </source>
</evidence>
<reference evidence="3 4" key="1">
    <citation type="journal article" date="2019" name="Emerg. Microbes Infect.">
        <title>Comprehensive subspecies identification of 175 nontuberculous mycobacteria species based on 7547 genomic profiles.</title>
        <authorList>
            <person name="Matsumoto Y."/>
            <person name="Kinjo T."/>
            <person name="Motooka D."/>
            <person name="Nabeya D."/>
            <person name="Jung N."/>
            <person name="Uechi K."/>
            <person name="Horii T."/>
            <person name="Iida T."/>
            <person name="Fujita J."/>
            <person name="Nakamura S."/>
        </authorList>
    </citation>
    <scope>NUCLEOTIDE SEQUENCE [LARGE SCALE GENOMIC DNA]</scope>
    <source>
        <strain evidence="3 4">JCM 14738</strain>
    </source>
</reference>
<dbReference type="PANTHER" id="PTHR43767">
    <property type="entry name" value="LONG-CHAIN-FATTY-ACID--COA LIGASE"/>
    <property type="match status" value="1"/>
</dbReference>
<evidence type="ECO:0000259" key="1">
    <source>
        <dbReference type="Pfam" id="PF00501"/>
    </source>
</evidence>
<dbReference type="SUPFAM" id="SSF56801">
    <property type="entry name" value="Acetyl-CoA synthetase-like"/>
    <property type="match status" value="1"/>
</dbReference>
<dbReference type="InterPro" id="IPR020845">
    <property type="entry name" value="AMP-binding_CS"/>
</dbReference>
<dbReference type="PROSITE" id="PS00455">
    <property type="entry name" value="AMP_BINDING"/>
    <property type="match status" value="1"/>
</dbReference>
<protein>
    <submittedName>
        <fullName evidence="3">AMP-dependent synthetase</fullName>
    </submittedName>
</protein>
<dbReference type="Gene3D" id="3.30.300.30">
    <property type="match status" value="1"/>
</dbReference>
<keyword evidence="4" id="KW-1185">Reference proteome</keyword>
<organism evidence="3 4">
    <name type="scientific">Mycobacterium conspicuum</name>
    <dbReference type="NCBI Taxonomy" id="44010"/>
    <lineage>
        <taxon>Bacteria</taxon>
        <taxon>Bacillati</taxon>
        <taxon>Actinomycetota</taxon>
        <taxon>Actinomycetes</taxon>
        <taxon>Mycobacteriales</taxon>
        <taxon>Mycobacteriaceae</taxon>
        <taxon>Mycobacterium</taxon>
    </lineage>
</organism>
<proteinExistence type="predicted"/>
<gene>
    <name evidence="3" type="ORF">MCNS_34010</name>
</gene>